<feature type="coiled-coil region" evidence="1">
    <location>
        <begin position="39"/>
        <end position="88"/>
    </location>
</feature>
<reference evidence="4" key="1">
    <citation type="submission" date="2016-10" db="EMBL/GenBank/DDBJ databases">
        <authorList>
            <person name="Varghese N."/>
            <person name="Submissions S."/>
        </authorList>
    </citation>
    <scope>NUCLEOTIDE SEQUENCE [LARGE SCALE GENOMIC DNA]</scope>
    <source>
        <strain evidence="4">XBD1002</strain>
    </source>
</reference>
<protein>
    <submittedName>
        <fullName evidence="3">Uncharacterized protein</fullName>
    </submittedName>
</protein>
<dbReference type="AlphaFoldDB" id="A0A1I3LUA3"/>
<keyword evidence="1" id="KW-0175">Coiled coil</keyword>
<feature type="region of interest" description="Disordered" evidence="2">
    <location>
        <begin position="124"/>
        <end position="157"/>
    </location>
</feature>
<gene>
    <name evidence="3" type="ORF">SAMN04487775_107199</name>
</gene>
<accession>A0A1I3LUA3</accession>
<evidence type="ECO:0000256" key="1">
    <source>
        <dbReference type="SAM" id="Coils"/>
    </source>
</evidence>
<dbReference type="EMBL" id="FORI01000007">
    <property type="protein sequence ID" value="SFI88331.1"/>
    <property type="molecule type" value="Genomic_DNA"/>
</dbReference>
<proteinExistence type="predicted"/>
<evidence type="ECO:0000313" key="3">
    <source>
        <dbReference type="EMBL" id="SFI88331.1"/>
    </source>
</evidence>
<organism evidence="3 4">
    <name type="scientific">Treponema bryantii</name>
    <dbReference type="NCBI Taxonomy" id="163"/>
    <lineage>
        <taxon>Bacteria</taxon>
        <taxon>Pseudomonadati</taxon>
        <taxon>Spirochaetota</taxon>
        <taxon>Spirochaetia</taxon>
        <taxon>Spirochaetales</taxon>
        <taxon>Treponemataceae</taxon>
        <taxon>Treponema</taxon>
    </lineage>
</organism>
<dbReference type="Gene3D" id="1.20.5.340">
    <property type="match status" value="1"/>
</dbReference>
<dbReference type="RefSeq" id="WP_074932473.1">
    <property type="nucleotide sequence ID" value="NZ_FORI01000007.1"/>
</dbReference>
<evidence type="ECO:0000256" key="2">
    <source>
        <dbReference type="SAM" id="MobiDB-lite"/>
    </source>
</evidence>
<sequence>MNDINTNENESLKKLIGLMDKVDSIAKSTDAFDERIKKLEGLQDKVSSNEESIKELNNKIDNFNESRFTSLEQAIESLKKEIEILKSTPRIAQESAGDFNTNNIKLKCNQIRNLLDDIELLSDSQSDVQHQKVPPKSNVKDSENVSTKEKNNNQKQK</sequence>
<feature type="compositionally biased region" description="Basic and acidic residues" evidence="2">
    <location>
        <begin position="138"/>
        <end position="157"/>
    </location>
</feature>
<evidence type="ECO:0000313" key="4">
    <source>
        <dbReference type="Proteomes" id="UP000182737"/>
    </source>
</evidence>
<dbReference type="Proteomes" id="UP000182737">
    <property type="component" value="Unassembled WGS sequence"/>
</dbReference>
<keyword evidence="4" id="KW-1185">Reference proteome</keyword>
<name>A0A1I3LUA3_9SPIR</name>